<sequence length="69" mass="7215">MKVTRGNGTSENNIHTHSSVSPSTARIPQHKQGIPTAAKATGSISTNRGSLLQLKPQVLSAQTGDPYCS</sequence>
<dbReference type="Proteomes" id="UP001044222">
    <property type="component" value="Chromosome 18"/>
</dbReference>
<dbReference type="EMBL" id="JAFIRN010000018">
    <property type="protein sequence ID" value="KAG5830928.1"/>
    <property type="molecule type" value="Genomic_DNA"/>
</dbReference>
<protein>
    <submittedName>
        <fullName evidence="2">Uncharacterized protein</fullName>
    </submittedName>
</protein>
<feature type="compositionally biased region" description="Polar residues" evidence="1">
    <location>
        <begin position="1"/>
        <end position="26"/>
    </location>
</feature>
<name>A0A9D3LMB1_ANGAN</name>
<comment type="caution">
    <text evidence="2">The sequence shown here is derived from an EMBL/GenBank/DDBJ whole genome shotgun (WGS) entry which is preliminary data.</text>
</comment>
<feature type="region of interest" description="Disordered" evidence="1">
    <location>
        <begin position="1"/>
        <end position="50"/>
    </location>
</feature>
<organism evidence="2 3">
    <name type="scientific">Anguilla anguilla</name>
    <name type="common">European freshwater eel</name>
    <name type="synonym">Muraena anguilla</name>
    <dbReference type="NCBI Taxonomy" id="7936"/>
    <lineage>
        <taxon>Eukaryota</taxon>
        <taxon>Metazoa</taxon>
        <taxon>Chordata</taxon>
        <taxon>Craniata</taxon>
        <taxon>Vertebrata</taxon>
        <taxon>Euteleostomi</taxon>
        <taxon>Actinopterygii</taxon>
        <taxon>Neopterygii</taxon>
        <taxon>Teleostei</taxon>
        <taxon>Anguilliformes</taxon>
        <taxon>Anguillidae</taxon>
        <taxon>Anguilla</taxon>
    </lineage>
</organism>
<dbReference type="AlphaFoldDB" id="A0A9D3LMB1"/>
<gene>
    <name evidence="2" type="ORF">ANANG_G00298440</name>
</gene>
<accession>A0A9D3LMB1</accession>
<keyword evidence="3" id="KW-1185">Reference proteome</keyword>
<evidence type="ECO:0000256" key="1">
    <source>
        <dbReference type="SAM" id="MobiDB-lite"/>
    </source>
</evidence>
<reference evidence="2" key="1">
    <citation type="submission" date="2021-01" db="EMBL/GenBank/DDBJ databases">
        <title>A chromosome-scale assembly of European eel, Anguilla anguilla.</title>
        <authorList>
            <person name="Henkel C."/>
            <person name="Jong-Raadsen S.A."/>
            <person name="Dufour S."/>
            <person name="Weltzien F.-A."/>
            <person name="Palstra A.P."/>
            <person name="Pelster B."/>
            <person name="Spaink H.P."/>
            <person name="Van Den Thillart G.E."/>
            <person name="Jansen H."/>
            <person name="Zahm M."/>
            <person name="Klopp C."/>
            <person name="Cedric C."/>
            <person name="Louis A."/>
            <person name="Berthelot C."/>
            <person name="Parey E."/>
            <person name="Roest Crollius H."/>
            <person name="Montfort J."/>
            <person name="Robinson-Rechavi M."/>
            <person name="Bucao C."/>
            <person name="Bouchez O."/>
            <person name="Gislard M."/>
            <person name="Lluch J."/>
            <person name="Milhes M."/>
            <person name="Lampietro C."/>
            <person name="Lopez Roques C."/>
            <person name="Donnadieu C."/>
            <person name="Braasch I."/>
            <person name="Desvignes T."/>
            <person name="Postlethwait J."/>
            <person name="Bobe J."/>
            <person name="Guiguen Y."/>
            <person name="Dirks R."/>
        </authorList>
    </citation>
    <scope>NUCLEOTIDE SEQUENCE</scope>
    <source>
        <strain evidence="2">Tag_6206</strain>
        <tissue evidence="2">Liver</tissue>
    </source>
</reference>
<evidence type="ECO:0000313" key="3">
    <source>
        <dbReference type="Proteomes" id="UP001044222"/>
    </source>
</evidence>
<proteinExistence type="predicted"/>
<evidence type="ECO:0000313" key="2">
    <source>
        <dbReference type="EMBL" id="KAG5830928.1"/>
    </source>
</evidence>